<proteinExistence type="predicted"/>
<accession>T1KUD7</accession>
<evidence type="ECO:0000313" key="2">
    <source>
        <dbReference type="Proteomes" id="UP000015104"/>
    </source>
</evidence>
<reference evidence="2" key="1">
    <citation type="submission" date="2011-08" db="EMBL/GenBank/DDBJ databases">
        <authorList>
            <person name="Rombauts S."/>
        </authorList>
    </citation>
    <scope>NUCLEOTIDE SEQUENCE</scope>
    <source>
        <strain evidence="2">London</strain>
    </source>
</reference>
<dbReference type="Proteomes" id="UP000015104">
    <property type="component" value="Unassembled WGS sequence"/>
</dbReference>
<reference evidence="1" key="2">
    <citation type="submission" date="2015-06" db="UniProtKB">
        <authorList>
            <consortium name="EnsemblMetazoa"/>
        </authorList>
    </citation>
    <scope>IDENTIFICATION</scope>
</reference>
<sequence length="325" mass="37543">MRSMRGYDISRKYCDCTKFYVRYLTTTQGPDYNKKKYSTKSLDDICLWKFSSKNRTNYGARLFLAYQIQNNEPLIYWPYYLINMTLKKQTPPRLSELCYSGKDITKHPGVVEHNKKFPLPTLPDYISFQRQDPPMDTMGTSTFLENVLNEYPHQQESMFTQQSTEFVEPSSATGMLFQNEADMLSNSTAYPGINTAFRDSISPILASERSPLSALDLVSSSDEVDEAENETRGDALPEWLCKPRNFPEKDNIWQQLYNFGFKYREDIAQLINCDDHTKTATTATGTTTFIYSDDFQIVTPERHTWSLSELREAVSEMMKIVGKSL</sequence>
<protein>
    <submittedName>
        <fullName evidence="1">Uncharacterized protein</fullName>
    </submittedName>
</protein>
<evidence type="ECO:0000313" key="1">
    <source>
        <dbReference type="EnsemblMetazoa" id="tetur21g03070.1"/>
    </source>
</evidence>
<dbReference type="AlphaFoldDB" id="T1KUD7"/>
<name>T1KUD7_TETUR</name>
<keyword evidence="2" id="KW-1185">Reference proteome</keyword>
<dbReference type="EMBL" id="CAEY01000553">
    <property type="status" value="NOT_ANNOTATED_CDS"/>
    <property type="molecule type" value="Genomic_DNA"/>
</dbReference>
<organism evidence="1 2">
    <name type="scientific">Tetranychus urticae</name>
    <name type="common">Two-spotted spider mite</name>
    <dbReference type="NCBI Taxonomy" id="32264"/>
    <lineage>
        <taxon>Eukaryota</taxon>
        <taxon>Metazoa</taxon>
        <taxon>Ecdysozoa</taxon>
        <taxon>Arthropoda</taxon>
        <taxon>Chelicerata</taxon>
        <taxon>Arachnida</taxon>
        <taxon>Acari</taxon>
        <taxon>Acariformes</taxon>
        <taxon>Trombidiformes</taxon>
        <taxon>Prostigmata</taxon>
        <taxon>Eleutherengona</taxon>
        <taxon>Raphignathae</taxon>
        <taxon>Tetranychoidea</taxon>
        <taxon>Tetranychidae</taxon>
        <taxon>Tetranychus</taxon>
    </lineage>
</organism>
<dbReference type="HOGENOM" id="CLU_856119_0_0_1"/>
<dbReference type="EnsemblMetazoa" id="tetur21g03070.1">
    <property type="protein sequence ID" value="tetur21g03070.1"/>
    <property type="gene ID" value="tetur21g03070"/>
</dbReference>